<name>A0A410HX48_9ORTH</name>
<evidence type="ECO:0000256" key="9">
    <source>
        <dbReference type="ARBA" id="ARBA00023224"/>
    </source>
</evidence>
<keyword evidence="6 10" id="KW-1133">Transmembrane helix</keyword>
<dbReference type="AlphaFoldDB" id="A0A410HX48"/>
<keyword evidence="9" id="KW-0807">Transducer</keyword>
<feature type="transmembrane region" description="Helical" evidence="10">
    <location>
        <begin position="204"/>
        <end position="225"/>
    </location>
</feature>
<keyword evidence="3" id="KW-0716">Sensory transduction</keyword>
<reference evidence="11" key="1">
    <citation type="submission" date="2018-04" db="EMBL/GenBank/DDBJ databases">
        <title>Identification and expression profiles of candidate chemosensory membrane proteins in the band-winged grasshopper, Oedaleus asiaticus.</title>
        <authorList>
            <person name="Zhou Y."/>
            <person name="Pang B."/>
        </authorList>
    </citation>
    <scope>NUCLEOTIDE SEQUENCE</scope>
</reference>
<keyword evidence="5" id="KW-0552">Olfaction</keyword>
<dbReference type="GO" id="GO:0004984">
    <property type="term" value="F:olfactory receptor activity"/>
    <property type="evidence" value="ECO:0007669"/>
    <property type="project" value="InterPro"/>
</dbReference>
<keyword evidence="4 10" id="KW-0812">Transmembrane</keyword>
<dbReference type="EMBL" id="MH196325">
    <property type="protein sequence ID" value="QAB43932.1"/>
    <property type="molecule type" value="mRNA"/>
</dbReference>
<evidence type="ECO:0000256" key="5">
    <source>
        <dbReference type="ARBA" id="ARBA00022725"/>
    </source>
</evidence>
<evidence type="ECO:0000256" key="4">
    <source>
        <dbReference type="ARBA" id="ARBA00022692"/>
    </source>
</evidence>
<evidence type="ECO:0000256" key="8">
    <source>
        <dbReference type="ARBA" id="ARBA00023170"/>
    </source>
</evidence>
<keyword evidence="8 11" id="KW-0675">Receptor</keyword>
<protein>
    <submittedName>
        <fullName evidence="11">Olfactory receptor OR53</fullName>
    </submittedName>
</protein>
<dbReference type="InterPro" id="IPR004117">
    <property type="entry name" value="7tm6_olfct_rcpt"/>
</dbReference>
<evidence type="ECO:0000313" key="11">
    <source>
        <dbReference type="EMBL" id="QAB43932.1"/>
    </source>
</evidence>
<dbReference type="PANTHER" id="PTHR21137">
    <property type="entry name" value="ODORANT RECEPTOR"/>
    <property type="match status" value="1"/>
</dbReference>
<keyword evidence="7 10" id="KW-0472">Membrane</keyword>
<feature type="transmembrane region" description="Helical" evidence="10">
    <location>
        <begin position="174"/>
        <end position="198"/>
    </location>
</feature>
<comment type="subcellular location">
    <subcellularLocation>
        <location evidence="1">Cell membrane</location>
        <topology evidence="1">Multi-pass membrane protein</topology>
    </subcellularLocation>
</comment>
<dbReference type="Pfam" id="PF02949">
    <property type="entry name" value="7tm_6"/>
    <property type="match status" value="1"/>
</dbReference>
<evidence type="ECO:0000256" key="1">
    <source>
        <dbReference type="ARBA" id="ARBA00004651"/>
    </source>
</evidence>
<dbReference type="GO" id="GO:0005886">
    <property type="term" value="C:plasma membrane"/>
    <property type="evidence" value="ECO:0007669"/>
    <property type="project" value="UniProtKB-SubCell"/>
</dbReference>
<accession>A0A410HX48</accession>
<dbReference type="PANTHER" id="PTHR21137:SF35">
    <property type="entry name" value="ODORANT RECEPTOR 19A-RELATED"/>
    <property type="match status" value="1"/>
</dbReference>
<evidence type="ECO:0000256" key="6">
    <source>
        <dbReference type="ARBA" id="ARBA00022989"/>
    </source>
</evidence>
<evidence type="ECO:0000256" key="10">
    <source>
        <dbReference type="SAM" id="Phobius"/>
    </source>
</evidence>
<proteinExistence type="evidence at transcript level"/>
<dbReference type="GO" id="GO:0007165">
    <property type="term" value="P:signal transduction"/>
    <property type="evidence" value="ECO:0007669"/>
    <property type="project" value="UniProtKB-KW"/>
</dbReference>
<feature type="transmembrane region" description="Helical" evidence="10">
    <location>
        <begin position="67"/>
        <end position="92"/>
    </location>
</feature>
<dbReference type="GO" id="GO:0005549">
    <property type="term" value="F:odorant binding"/>
    <property type="evidence" value="ECO:0007669"/>
    <property type="project" value="InterPro"/>
</dbReference>
<evidence type="ECO:0000256" key="3">
    <source>
        <dbReference type="ARBA" id="ARBA00022606"/>
    </source>
</evidence>
<keyword evidence="2" id="KW-1003">Cell membrane</keyword>
<evidence type="ECO:0000256" key="7">
    <source>
        <dbReference type="ARBA" id="ARBA00023136"/>
    </source>
</evidence>
<organism evidence="11">
    <name type="scientific">Oedaleus asiaticus</name>
    <dbReference type="NCBI Taxonomy" id="244712"/>
    <lineage>
        <taxon>Eukaryota</taxon>
        <taxon>Metazoa</taxon>
        <taxon>Ecdysozoa</taxon>
        <taxon>Arthropoda</taxon>
        <taxon>Hexapoda</taxon>
        <taxon>Insecta</taxon>
        <taxon>Pterygota</taxon>
        <taxon>Neoptera</taxon>
        <taxon>Polyneoptera</taxon>
        <taxon>Orthoptera</taxon>
        <taxon>Caelifera</taxon>
        <taxon>Acrididea</taxon>
        <taxon>Acridomorpha</taxon>
        <taxon>Acridoidea</taxon>
        <taxon>Acrididae</taxon>
        <taxon>Oedipodinae</taxon>
        <taxon>Oedaleus</taxon>
    </lineage>
</organism>
<evidence type="ECO:0000256" key="2">
    <source>
        <dbReference type="ARBA" id="ARBA00022475"/>
    </source>
</evidence>
<sequence length="304" mass="34544">MFTSFMGIGGVTLVSFITGPLVQNGRDRQLIASAPGNATLERHLGHNYPMLMWWFGGLPVSSPGYEAAYLIMCYWLVLMYICTNVPDAYYVGLINYISAQLRLLHVALRQIAHPDPDDTLAEKLAHTYQLAVKGGSPHKDGAQDASRDSVYARLVECIRFHQEIIKCVDEMESLLSLTVLIQFFTSTLVICLTAITVINTEAAYLPTYAAYLATMFYQLFIYCWYGGEVYLESESLQFSAYSCNWPYTDARFRKTLKICLARMQRPISLTACKFYKLSRETFLLLLNGSYSYFTLLLQMNQKND</sequence>